<dbReference type="Pfam" id="PF13193">
    <property type="entry name" value="AMP-binding_C"/>
    <property type="match status" value="1"/>
</dbReference>
<comment type="similarity">
    <text evidence="1">Belongs to the ATP-dependent AMP-binding enzyme family.</text>
</comment>
<gene>
    <name evidence="5" type="ORF">RHGRI_015884</name>
</gene>
<dbReference type="Proteomes" id="UP000823749">
    <property type="component" value="Chromosome 6"/>
</dbReference>
<dbReference type="InterPro" id="IPR000873">
    <property type="entry name" value="AMP-dep_synth/lig_dom"/>
</dbReference>
<dbReference type="InterPro" id="IPR045851">
    <property type="entry name" value="AMP-bd_C_sf"/>
</dbReference>
<dbReference type="AlphaFoldDB" id="A0AAV6JSR3"/>
<dbReference type="Gene3D" id="3.40.50.12780">
    <property type="entry name" value="N-terminal domain of ligase-like"/>
    <property type="match status" value="1"/>
</dbReference>
<feature type="domain" description="AMP-dependent synthetase/ligase" evidence="3">
    <location>
        <begin position="6"/>
        <end position="137"/>
    </location>
</feature>
<feature type="domain" description="AMP-binding enzyme C-terminal" evidence="4">
    <location>
        <begin position="224"/>
        <end position="279"/>
    </location>
</feature>
<evidence type="ECO:0000256" key="1">
    <source>
        <dbReference type="ARBA" id="ARBA00006432"/>
    </source>
</evidence>
<evidence type="ECO:0008006" key="7">
    <source>
        <dbReference type="Google" id="ProtNLM"/>
    </source>
</evidence>
<dbReference type="PANTHER" id="PTHR24096:SF413">
    <property type="entry name" value="PEROXISOMAL OPC-8:0-COA LIGASE 1"/>
    <property type="match status" value="1"/>
</dbReference>
<dbReference type="InterPro" id="IPR042099">
    <property type="entry name" value="ANL_N_sf"/>
</dbReference>
<evidence type="ECO:0000259" key="3">
    <source>
        <dbReference type="Pfam" id="PF00501"/>
    </source>
</evidence>
<evidence type="ECO:0000313" key="6">
    <source>
        <dbReference type="Proteomes" id="UP000823749"/>
    </source>
</evidence>
<dbReference type="InterPro" id="IPR025110">
    <property type="entry name" value="AMP-bd_C"/>
</dbReference>
<organism evidence="5 6">
    <name type="scientific">Rhododendron griersonianum</name>
    <dbReference type="NCBI Taxonomy" id="479676"/>
    <lineage>
        <taxon>Eukaryota</taxon>
        <taxon>Viridiplantae</taxon>
        <taxon>Streptophyta</taxon>
        <taxon>Embryophyta</taxon>
        <taxon>Tracheophyta</taxon>
        <taxon>Spermatophyta</taxon>
        <taxon>Magnoliopsida</taxon>
        <taxon>eudicotyledons</taxon>
        <taxon>Gunneridae</taxon>
        <taxon>Pentapetalae</taxon>
        <taxon>asterids</taxon>
        <taxon>Ericales</taxon>
        <taxon>Ericaceae</taxon>
        <taxon>Ericoideae</taxon>
        <taxon>Rhodoreae</taxon>
        <taxon>Rhododendron</taxon>
    </lineage>
</organism>
<reference evidence="5 6" key="1">
    <citation type="submission" date="2020-08" db="EMBL/GenBank/DDBJ databases">
        <title>Plant Genome Project.</title>
        <authorList>
            <person name="Zhang R.-G."/>
        </authorList>
    </citation>
    <scope>NUCLEOTIDE SEQUENCE [LARGE SCALE GENOMIC DNA]</scope>
    <source>
        <strain evidence="5">WSP0</strain>
        <tissue evidence="5">Leaf</tissue>
    </source>
</reference>
<proteinExistence type="inferred from homology"/>
<keyword evidence="6" id="KW-1185">Reference proteome</keyword>
<dbReference type="PANTHER" id="PTHR24096">
    <property type="entry name" value="LONG-CHAIN-FATTY-ACID--COA LIGASE"/>
    <property type="match status" value="1"/>
</dbReference>
<protein>
    <recommendedName>
        <fullName evidence="7">4-coumarate--CoA ligase</fullName>
    </recommendedName>
</protein>
<dbReference type="Gene3D" id="3.30.300.30">
    <property type="match status" value="1"/>
</dbReference>
<dbReference type="SUPFAM" id="SSF56801">
    <property type="entry name" value="Acetyl-CoA synthetase-like"/>
    <property type="match status" value="2"/>
</dbReference>
<evidence type="ECO:0000259" key="4">
    <source>
        <dbReference type="Pfam" id="PF13193"/>
    </source>
</evidence>
<sequence length="293" mass="32200">MDEMFLSIGKYRVTDLPLVPPIIVAMVNGADQIRRKYDFGSLKSVLCGGAPFSREVIEGFVEKYPTVDILLGYGLTESTGIGASTDSLEESRRYGTAGLLSPNFEAKIVDPDSGEALPVNRTGELWLRGPTITKGYFSNAEATASTLDSAGWLRTGDLCYIDEDGFIFVVDRLKELIKYKGYQVIIEISAYFSFSIGILCGGNVPPAELEALFLTYHEFSSLFPDRVVGQYPMAYVVQKNGSNLSESAVMDFLAIQVAPYKRIRRVSFIASVPKNASGKILRKDLIKLAISKL</sequence>
<evidence type="ECO:0000313" key="5">
    <source>
        <dbReference type="EMBL" id="KAG5542940.1"/>
    </source>
</evidence>
<dbReference type="Pfam" id="PF00501">
    <property type="entry name" value="AMP-binding"/>
    <property type="match status" value="1"/>
</dbReference>
<dbReference type="EMBL" id="JACTNZ010000006">
    <property type="protein sequence ID" value="KAG5542940.1"/>
    <property type="molecule type" value="Genomic_DNA"/>
</dbReference>
<keyword evidence="2" id="KW-0436">Ligase</keyword>
<dbReference type="GO" id="GO:0016405">
    <property type="term" value="F:CoA-ligase activity"/>
    <property type="evidence" value="ECO:0007669"/>
    <property type="project" value="TreeGrafter"/>
</dbReference>
<comment type="caution">
    <text evidence="5">The sequence shown here is derived from an EMBL/GenBank/DDBJ whole genome shotgun (WGS) entry which is preliminary data.</text>
</comment>
<name>A0AAV6JSR3_9ERIC</name>
<dbReference type="GO" id="GO:0005777">
    <property type="term" value="C:peroxisome"/>
    <property type="evidence" value="ECO:0007669"/>
    <property type="project" value="TreeGrafter"/>
</dbReference>
<evidence type="ECO:0000256" key="2">
    <source>
        <dbReference type="ARBA" id="ARBA00022598"/>
    </source>
</evidence>
<accession>A0AAV6JSR3</accession>